<dbReference type="Proteomes" id="UP001148313">
    <property type="component" value="Unassembled WGS sequence"/>
</dbReference>
<evidence type="ECO:0000256" key="5">
    <source>
        <dbReference type="SAM" id="Phobius"/>
    </source>
</evidence>
<name>A0ABT4VQN4_9HYPH</name>
<organism evidence="7 8">
    <name type="scientific">Hoeflea poritis</name>
    <dbReference type="NCBI Taxonomy" id="2993659"/>
    <lineage>
        <taxon>Bacteria</taxon>
        <taxon>Pseudomonadati</taxon>
        <taxon>Pseudomonadota</taxon>
        <taxon>Alphaproteobacteria</taxon>
        <taxon>Hyphomicrobiales</taxon>
        <taxon>Rhizobiaceae</taxon>
        <taxon>Hoeflea</taxon>
    </lineage>
</organism>
<evidence type="ECO:0000256" key="2">
    <source>
        <dbReference type="ARBA" id="ARBA00022692"/>
    </source>
</evidence>
<dbReference type="InterPro" id="IPR013130">
    <property type="entry name" value="Fe3_Rdtase_TM_dom"/>
</dbReference>
<sequence length="198" mass="21037">MIWAVLVAVIAVPIAAAAASPLLAWRSPVYIAAGFAGVIAMAMLLLQPLAAGGLLPGLSAYRARRLHRFVGGALVSAVVIHVAALWVTSPPDVIDVLLFRSPTPFSVWGAIAMWALFAAALVAALRTRLSWRPRIWRRVHTSLALIVVVGSVVHALLIEGTMETVSKVALCALVVGATVKVIVDLKVWSAAARRDMKR</sequence>
<evidence type="ECO:0000313" key="7">
    <source>
        <dbReference type="EMBL" id="MDA4847024.1"/>
    </source>
</evidence>
<evidence type="ECO:0000259" key="6">
    <source>
        <dbReference type="Pfam" id="PF01794"/>
    </source>
</evidence>
<dbReference type="EMBL" id="JAPJZH010000010">
    <property type="protein sequence ID" value="MDA4847024.1"/>
    <property type="molecule type" value="Genomic_DNA"/>
</dbReference>
<keyword evidence="2 5" id="KW-0812">Transmembrane</keyword>
<evidence type="ECO:0000256" key="1">
    <source>
        <dbReference type="ARBA" id="ARBA00004141"/>
    </source>
</evidence>
<keyword evidence="4 5" id="KW-0472">Membrane</keyword>
<feature type="transmembrane region" description="Helical" evidence="5">
    <location>
        <begin position="139"/>
        <end position="158"/>
    </location>
</feature>
<reference evidence="7" key="1">
    <citation type="submission" date="2022-11" db="EMBL/GenBank/DDBJ databases">
        <title>Hoeflea poritis sp. nov., isolated from scleractinian coral Porites lutea.</title>
        <authorList>
            <person name="Zhang G."/>
            <person name="Wei Q."/>
            <person name="Cai L."/>
        </authorList>
    </citation>
    <scope>NUCLEOTIDE SEQUENCE</scope>
    <source>
        <strain evidence="7">E7-10</strain>
    </source>
</reference>
<evidence type="ECO:0000256" key="4">
    <source>
        <dbReference type="ARBA" id="ARBA00023136"/>
    </source>
</evidence>
<gene>
    <name evidence="7" type="ORF">OOZ53_16815</name>
</gene>
<keyword evidence="3 5" id="KW-1133">Transmembrane helix</keyword>
<keyword evidence="8" id="KW-1185">Reference proteome</keyword>
<feature type="domain" description="Ferric oxidoreductase" evidence="6">
    <location>
        <begin position="37"/>
        <end position="150"/>
    </location>
</feature>
<dbReference type="RefSeq" id="WP_271090874.1">
    <property type="nucleotide sequence ID" value="NZ_JAPJZH010000010.1"/>
</dbReference>
<feature type="transmembrane region" description="Helical" evidence="5">
    <location>
        <begin position="164"/>
        <end position="188"/>
    </location>
</feature>
<evidence type="ECO:0000313" key="8">
    <source>
        <dbReference type="Proteomes" id="UP001148313"/>
    </source>
</evidence>
<dbReference type="Pfam" id="PF01794">
    <property type="entry name" value="Ferric_reduct"/>
    <property type="match status" value="1"/>
</dbReference>
<feature type="transmembrane region" description="Helical" evidence="5">
    <location>
        <begin position="66"/>
        <end position="87"/>
    </location>
</feature>
<feature type="transmembrane region" description="Helical" evidence="5">
    <location>
        <begin position="107"/>
        <end position="127"/>
    </location>
</feature>
<evidence type="ECO:0000256" key="3">
    <source>
        <dbReference type="ARBA" id="ARBA00022989"/>
    </source>
</evidence>
<protein>
    <submittedName>
        <fullName evidence="7">Ferric reductase-like transmembrane domain-containing protein</fullName>
    </submittedName>
</protein>
<comment type="subcellular location">
    <subcellularLocation>
        <location evidence="1">Membrane</location>
        <topology evidence="1">Multi-pass membrane protein</topology>
    </subcellularLocation>
</comment>
<comment type="caution">
    <text evidence="7">The sequence shown here is derived from an EMBL/GenBank/DDBJ whole genome shotgun (WGS) entry which is preliminary data.</text>
</comment>
<accession>A0ABT4VQN4</accession>
<proteinExistence type="predicted"/>